<dbReference type="STRING" id="264202.gene:10544199"/>
<proteinExistence type="predicted"/>
<evidence type="ECO:0000313" key="3">
    <source>
        <dbReference type="EMBL" id="BAE81154.1"/>
    </source>
</evidence>
<keyword evidence="2" id="KW-1133">Transmembrane helix</keyword>
<dbReference type="RefSeq" id="WP_011457934.1">
    <property type="nucleotide sequence ID" value="NC_007899.1"/>
</dbReference>
<keyword evidence="4" id="KW-1185">Reference proteome</keyword>
<evidence type="ECO:0000256" key="1">
    <source>
        <dbReference type="SAM" id="MobiDB-lite"/>
    </source>
</evidence>
<keyword evidence="2" id="KW-0812">Transmembrane</keyword>
<evidence type="ECO:0000256" key="2">
    <source>
        <dbReference type="SAM" id="Phobius"/>
    </source>
</evidence>
<dbReference type="Proteomes" id="UP000001260">
    <property type="component" value="Chromosome"/>
</dbReference>
<protein>
    <submittedName>
        <fullName evidence="3">Uncharacterized protein</fullName>
    </submittedName>
</protein>
<keyword evidence="2" id="KW-0472">Membrane</keyword>
<feature type="region of interest" description="Disordered" evidence="1">
    <location>
        <begin position="127"/>
        <end position="150"/>
    </location>
</feature>
<feature type="compositionally biased region" description="Polar residues" evidence="1">
    <location>
        <begin position="139"/>
        <end position="150"/>
    </location>
</feature>
<sequence length="150" mass="16389">MSTSVERPEAPAHMTAQQFRDRCNNLTLEMNTVLVVPLSRLVMEIATAILGAACLALSVAMATGLLAVGCCYSVWLVPVGFALGAALLTSAVMSAILRQGELRRERSWRSHALRWNSFAHDLQRSLAAKSKHRRHKTSDLTTSSTSENSH</sequence>
<dbReference type="KEGG" id="cfe:BAE81154.1"/>
<feature type="transmembrane region" description="Helical" evidence="2">
    <location>
        <begin position="74"/>
        <end position="97"/>
    </location>
</feature>
<reference evidence="3 4" key="1">
    <citation type="journal article" date="2006" name="DNA Res.">
        <title>Genome sequence of the cat pathogen, Chlamydophila felis.</title>
        <authorList>
            <person name="Azuma Y."/>
            <person name="Hirakawa H."/>
            <person name="Yamashita A."/>
            <person name="Cai Y."/>
            <person name="Rahman M.A."/>
            <person name="Suzuki H."/>
            <person name="Mitaku S."/>
            <person name="Toh H."/>
            <person name="Goto S."/>
            <person name="Murakami T."/>
            <person name="Sugi K."/>
            <person name="Hayashi H."/>
            <person name="Fukushi H."/>
            <person name="Hattori M."/>
            <person name="Kuhara S."/>
            <person name="Shirai M."/>
        </authorList>
    </citation>
    <scope>NUCLEOTIDE SEQUENCE [LARGE SCALE GENOMIC DNA]</scope>
    <source>
        <strain evidence="3 4">Fe/C-56</strain>
    </source>
</reference>
<gene>
    <name evidence="3" type="ordered locus">CF0382</name>
</gene>
<feature type="transmembrane region" description="Helical" evidence="2">
    <location>
        <begin position="45"/>
        <end position="68"/>
    </location>
</feature>
<name>Q254Y4_CHLFF</name>
<dbReference type="OrthoDB" id="19172at2"/>
<dbReference type="EMBL" id="AP006861">
    <property type="protein sequence ID" value="BAE81154.1"/>
    <property type="molecule type" value="Genomic_DNA"/>
</dbReference>
<organism evidence="3 4">
    <name type="scientific">Chlamydia felis (strain Fe/C-56)</name>
    <name type="common">Chlamydophila felis</name>
    <dbReference type="NCBI Taxonomy" id="264202"/>
    <lineage>
        <taxon>Bacteria</taxon>
        <taxon>Pseudomonadati</taxon>
        <taxon>Chlamydiota</taxon>
        <taxon>Chlamydiia</taxon>
        <taxon>Chlamydiales</taxon>
        <taxon>Chlamydiaceae</taxon>
        <taxon>Chlamydia/Chlamydophila group</taxon>
        <taxon>Chlamydia</taxon>
    </lineage>
</organism>
<dbReference type="HOGENOM" id="CLU_1802652_0_0_0"/>
<evidence type="ECO:0000313" key="4">
    <source>
        <dbReference type="Proteomes" id="UP000001260"/>
    </source>
</evidence>
<accession>Q254Y4</accession>
<dbReference type="AlphaFoldDB" id="Q254Y4"/>